<reference evidence="2" key="1">
    <citation type="submission" date="2023-07" db="EMBL/GenBank/DDBJ databases">
        <authorList>
            <person name="Kim M."/>
        </authorList>
    </citation>
    <scope>NUCLEOTIDE SEQUENCE</scope>
    <source>
        <strain evidence="2">BIUV-7</strain>
    </source>
</reference>
<dbReference type="InterPro" id="IPR036188">
    <property type="entry name" value="FAD/NAD-bd_sf"/>
</dbReference>
<comment type="caution">
    <text evidence="2">The sequence shown here is derived from an EMBL/GenBank/DDBJ whole genome shotgun (WGS) entry which is preliminary data.</text>
</comment>
<dbReference type="Pfam" id="PF05834">
    <property type="entry name" value="Lycopene_cycl"/>
    <property type="match status" value="1"/>
</dbReference>
<name>A0ABT8YCA3_9SPHN</name>
<evidence type="ECO:0000313" key="3">
    <source>
        <dbReference type="Proteomes" id="UP001169764"/>
    </source>
</evidence>
<dbReference type="EC" id="5.5.1.19" evidence="2"/>
<dbReference type="NCBIfam" id="TIGR01790">
    <property type="entry name" value="carotene-cycl"/>
    <property type="match status" value="1"/>
</dbReference>
<accession>A0ABT8YCA3</accession>
<protein>
    <submittedName>
        <fullName evidence="2">Lycopene beta-cyclase CrtY</fullName>
        <ecNumber evidence="2">5.5.1.19</ecNumber>
    </submittedName>
</protein>
<dbReference type="EMBL" id="JAUOTP010000008">
    <property type="protein sequence ID" value="MDO6415967.1"/>
    <property type="molecule type" value="Genomic_DNA"/>
</dbReference>
<dbReference type="SUPFAM" id="SSF51905">
    <property type="entry name" value="FAD/NAD(P)-binding domain"/>
    <property type="match status" value="1"/>
</dbReference>
<comment type="similarity">
    <text evidence="1">Belongs to the lycopene cyclase family.</text>
</comment>
<keyword evidence="3" id="KW-1185">Reference proteome</keyword>
<dbReference type="InterPro" id="IPR008461">
    <property type="entry name" value="CrtY"/>
</dbReference>
<dbReference type="InterPro" id="IPR010108">
    <property type="entry name" value="Lycopene_cyclase_b/e"/>
</dbReference>
<gene>
    <name evidence="2" type="primary">crtY</name>
    <name evidence="2" type="ORF">Q4F19_16375</name>
</gene>
<evidence type="ECO:0000313" key="2">
    <source>
        <dbReference type="EMBL" id="MDO6415967.1"/>
    </source>
</evidence>
<dbReference type="NCBIfam" id="TIGR01789">
    <property type="entry name" value="lycopene_cycl"/>
    <property type="match status" value="1"/>
</dbReference>
<dbReference type="RefSeq" id="WP_303544749.1">
    <property type="nucleotide sequence ID" value="NZ_JAUOTP010000008.1"/>
</dbReference>
<evidence type="ECO:0000256" key="1">
    <source>
        <dbReference type="ARBA" id="ARBA00006599"/>
    </source>
</evidence>
<organism evidence="2 3">
    <name type="scientific">Sphingomonas natans</name>
    <dbReference type="NCBI Taxonomy" id="3063330"/>
    <lineage>
        <taxon>Bacteria</taxon>
        <taxon>Pseudomonadati</taxon>
        <taxon>Pseudomonadota</taxon>
        <taxon>Alphaproteobacteria</taxon>
        <taxon>Sphingomonadales</taxon>
        <taxon>Sphingomonadaceae</taxon>
        <taxon>Sphingomonas</taxon>
    </lineage>
</organism>
<dbReference type="Gene3D" id="3.50.50.60">
    <property type="entry name" value="FAD/NAD(P)-binding domain"/>
    <property type="match status" value="1"/>
</dbReference>
<keyword evidence="2" id="KW-0413">Isomerase</keyword>
<sequence>MKKVDLLIVGGGLAGGLLALAIRARRPGTRVMLVEGADRIGGNHIWSFFGSDVAPEDWGLVAPLISHSWEGYDVAFPRYRRTIANSYHSIESERLDAVVRAALTPEDLVTGARVLAIDRGGVTLADGSRIEAEACIEARGARDLSALELGWQKFVGQLLVLDRPHGLTRPTIMDATVDQADGYRFVYLLPFGPDRIFVEDTYYTTTPDLDVPAIRQRIADYAAARGWSVRSVEREEVAALPIATGGHFELHWRSGPQWIGKIGMAAALFQPMTGYSLPDAVRTAALVAALPSLDGQLLHDALRTHAEKAWADRSYYRLLARMLFRAAAPMDRYRMLERFYALDPKLVSRFYAGQSTKLDKIRILCGKPPVPLVRAARIFLEGSA</sequence>
<dbReference type="Proteomes" id="UP001169764">
    <property type="component" value="Unassembled WGS sequence"/>
</dbReference>
<proteinExistence type="inferred from homology"/>
<dbReference type="GO" id="GO:0016853">
    <property type="term" value="F:isomerase activity"/>
    <property type="evidence" value="ECO:0007669"/>
    <property type="project" value="UniProtKB-KW"/>
</dbReference>